<evidence type="ECO:0000313" key="2">
    <source>
        <dbReference type="EMBL" id="KAK0654804.1"/>
    </source>
</evidence>
<evidence type="ECO:0000256" key="1">
    <source>
        <dbReference type="SAM" id="Phobius"/>
    </source>
</evidence>
<gene>
    <name evidence="2" type="ORF">B0T16DRAFT_796</name>
</gene>
<name>A0AA39YLX0_9PEZI</name>
<feature type="transmembrane region" description="Helical" evidence="1">
    <location>
        <begin position="194"/>
        <end position="222"/>
    </location>
</feature>
<protein>
    <submittedName>
        <fullName evidence="2">Uncharacterized protein</fullName>
    </submittedName>
</protein>
<keyword evidence="1" id="KW-0472">Membrane</keyword>
<evidence type="ECO:0000313" key="3">
    <source>
        <dbReference type="Proteomes" id="UP001174936"/>
    </source>
</evidence>
<accession>A0AA39YLX0</accession>
<reference evidence="2" key="1">
    <citation type="submission" date="2023-06" db="EMBL/GenBank/DDBJ databases">
        <title>Genome-scale phylogeny and comparative genomics of the fungal order Sordariales.</title>
        <authorList>
            <consortium name="Lawrence Berkeley National Laboratory"/>
            <person name="Hensen N."/>
            <person name="Bonometti L."/>
            <person name="Westerberg I."/>
            <person name="Brannstrom I.O."/>
            <person name="Guillou S."/>
            <person name="Cros-Aarteil S."/>
            <person name="Calhoun S."/>
            <person name="Haridas S."/>
            <person name="Kuo A."/>
            <person name="Mondo S."/>
            <person name="Pangilinan J."/>
            <person name="Riley R."/>
            <person name="Labutti K."/>
            <person name="Andreopoulos B."/>
            <person name="Lipzen A."/>
            <person name="Chen C."/>
            <person name="Yanf M."/>
            <person name="Daum C."/>
            <person name="Ng V."/>
            <person name="Clum A."/>
            <person name="Steindorff A."/>
            <person name="Ohm R."/>
            <person name="Martin F."/>
            <person name="Silar P."/>
            <person name="Natvig D."/>
            <person name="Lalanne C."/>
            <person name="Gautier V."/>
            <person name="Ament-Velasquez S.L."/>
            <person name="Kruys A."/>
            <person name="Hutchinson M.I."/>
            <person name="Powell A.J."/>
            <person name="Barry K."/>
            <person name="Miller A.N."/>
            <person name="Grigoriev I.V."/>
            <person name="Debuchy R."/>
            <person name="Gladieux P."/>
            <person name="Thoren M.H."/>
            <person name="Johannesson H."/>
        </authorList>
    </citation>
    <scope>NUCLEOTIDE SEQUENCE</scope>
    <source>
        <strain evidence="2">SMH2532-1</strain>
    </source>
</reference>
<dbReference type="AlphaFoldDB" id="A0AA39YLX0"/>
<keyword evidence="1" id="KW-0812">Transmembrane</keyword>
<keyword evidence="1" id="KW-1133">Transmembrane helix</keyword>
<organism evidence="2 3">
    <name type="scientific">Cercophora newfieldiana</name>
    <dbReference type="NCBI Taxonomy" id="92897"/>
    <lineage>
        <taxon>Eukaryota</taxon>
        <taxon>Fungi</taxon>
        <taxon>Dikarya</taxon>
        <taxon>Ascomycota</taxon>
        <taxon>Pezizomycotina</taxon>
        <taxon>Sordariomycetes</taxon>
        <taxon>Sordariomycetidae</taxon>
        <taxon>Sordariales</taxon>
        <taxon>Lasiosphaeriaceae</taxon>
        <taxon>Cercophora</taxon>
    </lineage>
</organism>
<dbReference type="Proteomes" id="UP001174936">
    <property type="component" value="Unassembled WGS sequence"/>
</dbReference>
<proteinExistence type="predicted"/>
<dbReference type="EMBL" id="JAULSV010000001">
    <property type="protein sequence ID" value="KAK0654804.1"/>
    <property type="molecule type" value="Genomic_DNA"/>
</dbReference>
<sequence length="228" mass="25448">MRAGGAVGRLSRPTGPFMPIDPYVQVQLLPSVLALPPSDTTCLSYAPSPDPGIDASRCSQFWLVVQRFAASPQRFRLDDFSWNYLCLTNMLTIFSLLSLLRFELTVRYRPGWMRCECRFWISKRICSLPKGTAEEVAKLGEHGWDRVRLRQYGAMTLSCALFASTGTMAGKFLVRSLGWFGELLPEGQTVDAKLGRGFLLAAWGGVMAVSMSSICVVVRFYLTRGVRE</sequence>
<feature type="transmembrane region" description="Helical" evidence="1">
    <location>
        <begin position="82"/>
        <end position="104"/>
    </location>
</feature>
<comment type="caution">
    <text evidence="2">The sequence shown here is derived from an EMBL/GenBank/DDBJ whole genome shotgun (WGS) entry which is preliminary data.</text>
</comment>
<keyword evidence="3" id="KW-1185">Reference proteome</keyword>
<feature type="transmembrane region" description="Helical" evidence="1">
    <location>
        <begin position="152"/>
        <end position="174"/>
    </location>
</feature>